<dbReference type="AlphaFoldDB" id="A0A7X1FWV2"/>
<dbReference type="RefSeq" id="WP_185677691.1">
    <property type="nucleotide sequence ID" value="NZ_JACLAX010000001.1"/>
</dbReference>
<feature type="compositionally biased region" description="Basic and acidic residues" evidence="1">
    <location>
        <begin position="141"/>
        <end position="155"/>
    </location>
</feature>
<feature type="signal peptide" evidence="2">
    <location>
        <begin position="1"/>
        <end position="19"/>
    </location>
</feature>
<proteinExistence type="predicted"/>
<evidence type="ECO:0000313" key="4">
    <source>
        <dbReference type="Proteomes" id="UP000551327"/>
    </source>
</evidence>
<dbReference type="EMBL" id="JACLAX010000001">
    <property type="protein sequence ID" value="MBC2667822.1"/>
    <property type="molecule type" value="Genomic_DNA"/>
</dbReference>
<keyword evidence="2" id="KW-0732">Signal</keyword>
<keyword evidence="4" id="KW-1185">Reference proteome</keyword>
<accession>A0A7X1FWV2</accession>
<evidence type="ECO:0000256" key="2">
    <source>
        <dbReference type="SAM" id="SignalP"/>
    </source>
</evidence>
<feature type="chain" id="PRO_5031463014" evidence="2">
    <location>
        <begin position="20"/>
        <end position="394"/>
    </location>
</feature>
<organism evidence="3 4">
    <name type="scientific">Novosphingobium piscinae</name>
    <dbReference type="NCBI Taxonomy" id="1507448"/>
    <lineage>
        <taxon>Bacteria</taxon>
        <taxon>Pseudomonadati</taxon>
        <taxon>Pseudomonadota</taxon>
        <taxon>Alphaproteobacteria</taxon>
        <taxon>Sphingomonadales</taxon>
        <taxon>Sphingomonadaceae</taxon>
        <taxon>Novosphingobium</taxon>
    </lineage>
</organism>
<sequence length="394" mass="41694">MTSLKTTTLTLLTGLAGLAAGFAAVTPGEPGTVIAQSSPELPPPPANGELGFVVEEFAPPVVQGKEACPDGTVPKLKEAYLASLPEAERARLALKENEPEFTRRWQATAVGPGNTNICSQPDRFRRPLLRTVQSPTAQGLDLDRGAGGESCEHGEFTSPAGETGIDNQEYRVMGCTLEWRGKDGIAGDIASGLRQFHASGEWTQVLLLRGIDSFDRDDDVEVIYANTADRPPADAKGRFLPGASFTVSNSGPRHRNVLKGRINKGVLTTEPTTIVLAQTWGQGGARDLRGSRSRYTFNQGRLRLVFRPDGRLEGLLGGYRPAFEVIQSPAIGGVGAATTAGIDCAGMLATLLHYADGVRDRKTGKCTAVSSAMRVVAIPAFVNDLPAATGASAR</sequence>
<protein>
    <submittedName>
        <fullName evidence="3">Uncharacterized protein</fullName>
    </submittedName>
</protein>
<feature type="region of interest" description="Disordered" evidence="1">
    <location>
        <begin position="138"/>
        <end position="164"/>
    </location>
</feature>
<evidence type="ECO:0000256" key="1">
    <source>
        <dbReference type="SAM" id="MobiDB-lite"/>
    </source>
</evidence>
<name>A0A7X1FWV2_9SPHN</name>
<reference evidence="3 4" key="1">
    <citation type="submission" date="2020-08" db="EMBL/GenBank/DDBJ databases">
        <title>The genome sequence of type strain Novosphingobium piscinae KCTC 42194.</title>
        <authorList>
            <person name="Liu Y."/>
        </authorList>
    </citation>
    <scope>NUCLEOTIDE SEQUENCE [LARGE SCALE GENOMIC DNA]</scope>
    <source>
        <strain evidence="3 4">KCTC 42194</strain>
    </source>
</reference>
<dbReference type="Proteomes" id="UP000551327">
    <property type="component" value="Unassembled WGS sequence"/>
</dbReference>
<comment type="caution">
    <text evidence="3">The sequence shown here is derived from an EMBL/GenBank/DDBJ whole genome shotgun (WGS) entry which is preliminary data.</text>
</comment>
<evidence type="ECO:0000313" key="3">
    <source>
        <dbReference type="EMBL" id="MBC2667822.1"/>
    </source>
</evidence>
<gene>
    <name evidence="3" type="ORF">H7F53_01520</name>
</gene>